<accession>A0AAV8VUU2</accession>
<comment type="caution">
    <text evidence="1">The sequence shown here is derived from an EMBL/GenBank/DDBJ whole genome shotgun (WGS) entry which is preliminary data.</text>
</comment>
<name>A0AAV8VUU2_9CUCU</name>
<organism evidence="1 2">
    <name type="scientific">Exocentrus adspersus</name>
    <dbReference type="NCBI Taxonomy" id="1586481"/>
    <lineage>
        <taxon>Eukaryota</taxon>
        <taxon>Metazoa</taxon>
        <taxon>Ecdysozoa</taxon>
        <taxon>Arthropoda</taxon>
        <taxon>Hexapoda</taxon>
        <taxon>Insecta</taxon>
        <taxon>Pterygota</taxon>
        <taxon>Neoptera</taxon>
        <taxon>Endopterygota</taxon>
        <taxon>Coleoptera</taxon>
        <taxon>Polyphaga</taxon>
        <taxon>Cucujiformia</taxon>
        <taxon>Chrysomeloidea</taxon>
        <taxon>Cerambycidae</taxon>
        <taxon>Lamiinae</taxon>
        <taxon>Acanthocinini</taxon>
        <taxon>Exocentrus</taxon>
    </lineage>
</organism>
<gene>
    <name evidence="1" type="ORF">NQ315_005535</name>
</gene>
<dbReference type="Pfam" id="PF11901">
    <property type="entry name" value="DM9"/>
    <property type="match status" value="1"/>
</dbReference>
<dbReference type="SMART" id="SM00696">
    <property type="entry name" value="DM9"/>
    <property type="match status" value="2"/>
</dbReference>
<keyword evidence="2" id="KW-1185">Reference proteome</keyword>
<protein>
    <submittedName>
        <fullName evidence="1">Uncharacterized protein</fullName>
    </submittedName>
</protein>
<dbReference type="EMBL" id="JANEYG010000033">
    <property type="protein sequence ID" value="KAJ8917486.1"/>
    <property type="molecule type" value="Genomic_DNA"/>
</dbReference>
<dbReference type="InterPro" id="IPR006616">
    <property type="entry name" value="DM9_repeat"/>
</dbReference>
<dbReference type="PANTHER" id="PTHR31649:SF10">
    <property type="entry name" value="IP19903P-RELATED"/>
    <property type="match status" value="1"/>
</dbReference>
<dbReference type="Proteomes" id="UP001159042">
    <property type="component" value="Unassembled WGS sequence"/>
</dbReference>
<evidence type="ECO:0000313" key="1">
    <source>
        <dbReference type="EMBL" id="KAJ8917486.1"/>
    </source>
</evidence>
<dbReference type="PANTHER" id="PTHR31649">
    <property type="entry name" value="AGAP009604-PA"/>
    <property type="match status" value="1"/>
</dbReference>
<proteinExistence type="predicted"/>
<dbReference type="AlphaFoldDB" id="A0AAV8VUU2"/>
<sequence>MAAYYWLDVTSGSVLPPTAYEAGLDIDGSKIYVGRAFHQGDWIPAKVIPDKGVAYVGYGLKEHSKEKFQVLCQQKFDWIQSNKGVVPLGAVEGGRTVSGETLYIGRVYHKGMPTIGKIHPTHRTCYIPFDGKEILYEQYEILVLRS</sequence>
<reference evidence="1 2" key="1">
    <citation type="journal article" date="2023" name="Insect Mol. Biol.">
        <title>Genome sequencing provides insights into the evolution of gene families encoding plant cell wall-degrading enzymes in longhorned beetles.</title>
        <authorList>
            <person name="Shin N.R."/>
            <person name="Okamura Y."/>
            <person name="Kirsch R."/>
            <person name="Pauchet Y."/>
        </authorList>
    </citation>
    <scope>NUCLEOTIDE SEQUENCE [LARGE SCALE GENOMIC DNA]</scope>
    <source>
        <strain evidence="1">EAD_L_NR</strain>
    </source>
</reference>
<evidence type="ECO:0000313" key="2">
    <source>
        <dbReference type="Proteomes" id="UP001159042"/>
    </source>
</evidence>